<dbReference type="CDD" id="cd03293">
    <property type="entry name" value="ABC_NrtD_SsuB_transporters"/>
    <property type="match status" value="1"/>
</dbReference>
<dbReference type="RefSeq" id="WP_006362193.1">
    <property type="nucleotide sequence ID" value="NZ_GG700630.1"/>
</dbReference>
<evidence type="ECO:0000313" key="6">
    <source>
        <dbReference type="Proteomes" id="UP000006001"/>
    </source>
</evidence>
<protein>
    <submittedName>
        <fullName evidence="5">ABC transporter, ATP-binding protein</fullName>
    </submittedName>
</protein>
<keyword evidence="1" id="KW-0813">Transport</keyword>
<keyword evidence="3 5" id="KW-0067">ATP-binding</keyword>
<sequence length="259" mass="27699">MRRMPEGAGLSWSNVCKVYEGAQGATQALDGFTLDVGPGESVAVLGPSGCGKSTALRIASGLAAPTSGSVAVNGRPIASPRRATALILQDFGLLPWKTVAQNAGLGLQIRHASASVRRERVAQALATVGLADFADAYPSELSGGMRQRLAMARALTCDTDVLLMDEPLSALDAFLREEMQSMLKGTWEKEGYSQVIVTHSVEEAVFLGQRVVVVSPRPGRIVYALENSEMTDAAWRDSDLFFERCRTLRAVLHGRGNHA</sequence>
<dbReference type="eggNOG" id="COG1116">
    <property type="taxonomic scope" value="Bacteria"/>
</dbReference>
<dbReference type="AlphaFoldDB" id="D0WGI3"/>
<dbReference type="InterPro" id="IPR003439">
    <property type="entry name" value="ABC_transporter-like_ATP-bd"/>
</dbReference>
<dbReference type="Pfam" id="PF00005">
    <property type="entry name" value="ABC_tran"/>
    <property type="match status" value="1"/>
</dbReference>
<dbReference type="SMART" id="SM00382">
    <property type="entry name" value="AAA"/>
    <property type="match status" value="1"/>
</dbReference>
<dbReference type="InterPro" id="IPR017871">
    <property type="entry name" value="ABC_transporter-like_CS"/>
</dbReference>
<dbReference type="EMBL" id="ACUX02000006">
    <property type="protein sequence ID" value="EEZ61596.1"/>
    <property type="molecule type" value="Genomic_DNA"/>
</dbReference>
<dbReference type="SUPFAM" id="SSF52540">
    <property type="entry name" value="P-loop containing nucleoside triphosphate hydrolases"/>
    <property type="match status" value="1"/>
</dbReference>
<dbReference type="Gene3D" id="3.40.50.300">
    <property type="entry name" value="P-loop containing nucleotide triphosphate hydrolases"/>
    <property type="match status" value="1"/>
</dbReference>
<dbReference type="PANTHER" id="PTHR42788:SF13">
    <property type="entry name" value="ALIPHATIC SULFONATES IMPORT ATP-BINDING PROTEIN SSUB"/>
    <property type="match status" value="1"/>
</dbReference>
<dbReference type="InterPro" id="IPR027417">
    <property type="entry name" value="P-loop_NTPase"/>
</dbReference>
<name>D0WGI3_SLAES</name>
<dbReference type="HOGENOM" id="CLU_000604_1_22_11"/>
<accession>D0WGI3</accession>
<feature type="domain" description="ABC transporter" evidence="4">
    <location>
        <begin position="10"/>
        <end position="241"/>
    </location>
</feature>
<reference evidence="5" key="1">
    <citation type="submission" date="2009-10" db="EMBL/GenBank/DDBJ databases">
        <authorList>
            <person name="Weinstock G."/>
            <person name="Sodergren E."/>
            <person name="Clifton S."/>
            <person name="Fulton L."/>
            <person name="Fulton B."/>
            <person name="Courtney L."/>
            <person name="Fronick C."/>
            <person name="Harrison M."/>
            <person name="Strong C."/>
            <person name="Farmer C."/>
            <person name="Delahaunty K."/>
            <person name="Markovic C."/>
            <person name="Hall O."/>
            <person name="Minx P."/>
            <person name="Tomlinson C."/>
            <person name="Mitreva M."/>
            <person name="Nelson J."/>
            <person name="Hou S."/>
            <person name="Wollam A."/>
            <person name="Pepin K.H."/>
            <person name="Johnson M."/>
            <person name="Bhonagiri V."/>
            <person name="Nash W.E."/>
            <person name="Warren W."/>
            <person name="Chinwalla A."/>
            <person name="Mardis E.R."/>
            <person name="Wilson R.K."/>
        </authorList>
    </citation>
    <scope>NUCLEOTIDE SEQUENCE [LARGE SCALE GENOMIC DNA]</scope>
    <source>
        <strain evidence="5">ATCC 700122</strain>
    </source>
</reference>
<proteinExistence type="predicted"/>
<evidence type="ECO:0000256" key="2">
    <source>
        <dbReference type="ARBA" id="ARBA00022741"/>
    </source>
</evidence>
<dbReference type="InterPro" id="IPR003593">
    <property type="entry name" value="AAA+_ATPase"/>
</dbReference>
<evidence type="ECO:0000256" key="3">
    <source>
        <dbReference type="ARBA" id="ARBA00022840"/>
    </source>
</evidence>
<dbReference type="InterPro" id="IPR050166">
    <property type="entry name" value="ABC_transporter_ATP-bind"/>
</dbReference>
<comment type="caution">
    <text evidence="5">The sequence shown here is derived from an EMBL/GenBank/DDBJ whole genome shotgun (WGS) entry which is preliminary data.</text>
</comment>
<dbReference type="GeneID" id="85007499"/>
<evidence type="ECO:0000259" key="4">
    <source>
        <dbReference type="PROSITE" id="PS50893"/>
    </source>
</evidence>
<dbReference type="PANTHER" id="PTHR42788">
    <property type="entry name" value="TAURINE IMPORT ATP-BINDING PROTEIN-RELATED"/>
    <property type="match status" value="1"/>
</dbReference>
<evidence type="ECO:0000313" key="5">
    <source>
        <dbReference type="EMBL" id="EEZ61596.1"/>
    </source>
</evidence>
<dbReference type="PROSITE" id="PS00211">
    <property type="entry name" value="ABC_TRANSPORTER_1"/>
    <property type="match status" value="1"/>
</dbReference>
<dbReference type="GO" id="GO:0016887">
    <property type="term" value="F:ATP hydrolysis activity"/>
    <property type="evidence" value="ECO:0007669"/>
    <property type="project" value="InterPro"/>
</dbReference>
<dbReference type="GO" id="GO:0005524">
    <property type="term" value="F:ATP binding"/>
    <property type="evidence" value="ECO:0007669"/>
    <property type="project" value="UniProtKB-KW"/>
</dbReference>
<dbReference type="STRING" id="649764.HMPREF0762_00937"/>
<evidence type="ECO:0000256" key="1">
    <source>
        <dbReference type="ARBA" id="ARBA00022448"/>
    </source>
</evidence>
<organism evidence="5 6">
    <name type="scientific">Slackia exigua (strain ATCC 700122 / DSM 15923 / CIP 105133 / JCM 11022 / KCTC 5966 / S-7)</name>
    <dbReference type="NCBI Taxonomy" id="649764"/>
    <lineage>
        <taxon>Bacteria</taxon>
        <taxon>Bacillati</taxon>
        <taxon>Actinomycetota</taxon>
        <taxon>Coriobacteriia</taxon>
        <taxon>Eggerthellales</taxon>
        <taxon>Eggerthellaceae</taxon>
        <taxon>Slackia</taxon>
    </lineage>
</organism>
<dbReference type="Proteomes" id="UP000006001">
    <property type="component" value="Unassembled WGS sequence"/>
</dbReference>
<keyword evidence="2" id="KW-0547">Nucleotide-binding</keyword>
<keyword evidence="6" id="KW-1185">Reference proteome</keyword>
<gene>
    <name evidence="5" type="ORF">HMPREF0762_00937</name>
</gene>
<dbReference type="PROSITE" id="PS50893">
    <property type="entry name" value="ABC_TRANSPORTER_2"/>
    <property type="match status" value="1"/>
</dbReference>